<dbReference type="InterPro" id="IPR028259">
    <property type="entry name" value="AP2-like_int_N"/>
</dbReference>
<keyword evidence="3" id="KW-0233">DNA recombination</keyword>
<evidence type="ECO:0000256" key="1">
    <source>
        <dbReference type="ARBA" id="ARBA00008857"/>
    </source>
</evidence>
<evidence type="ECO:0000256" key="3">
    <source>
        <dbReference type="ARBA" id="ARBA00023172"/>
    </source>
</evidence>
<dbReference type="RefSeq" id="WP_278319361.1">
    <property type="nucleotide sequence ID" value="NZ_CP053314.1"/>
</dbReference>
<evidence type="ECO:0000313" key="6">
    <source>
        <dbReference type="Proteomes" id="UP001218104"/>
    </source>
</evidence>
<dbReference type="GO" id="GO:0006310">
    <property type="term" value="P:DNA recombination"/>
    <property type="evidence" value="ECO:0007669"/>
    <property type="project" value="UniProtKB-KW"/>
</dbReference>
<dbReference type="PANTHER" id="PTHR30349:SF64">
    <property type="entry name" value="PROPHAGE INTEGRASE INTD-RELATED"/>
    <property type="match status" value="1"/>
</dbReference>
<accession>A0AAJ6D2E7</accession>
<keyword evidence="5" id="KW-0614">Plasmid</keyword>
<sequence length="373" mass="42659">MAQIIKKGPSYMVRVTWRDEDGKQHKKSKSGFKTKAAARKAGAEMENTKYSGGLGTDNPIFADYYLTWYETFKEAKSARATRDFYTYCTHVVNEYFGRAKIQSITRTKYQQFINAFGKEHSKHTVTKVNAYIKVAVKSAVMDKTIPADFTEGVELVWDDKRSRHVEYLNMEEIERLTALVEERLSPGFPVRYMILTAIYTGMRLSEIAALTWDDINFNFKTIAINKSWDFKALDFKPAKTKSSNRIIRVNQELLDHLRELQSNGHDLVFARKDGSVCGSSSANRTLRLFLDKLNLNKPGFHFHSLRHSHVAYLLANGVPLYAISKRLGHSNMTTTANRYAYLIDEYKARSDDQIERSLSKLGVPKSVPTSSFL</sequence>
<keyword evidence="2" id="KW-0238">DNA-binding</keyword>
<dbReference type="AlphaFoldDB" id="A0AAJ6D2E7"/>
<dbReference type="PROSITE" id="PS51898">
    <property type="entry name" value="TYR_RECOMBINASE"/>
    <property type="match status" value="1"/>
</dbReference>
<gene>
    <name evidence="5" type="ORF">P8634_10905</name>
</gene>
<dbReference type="InterPro" id="IPR011010">
    <property type="entry name" value="DNA_brk_join_enz"/>
</dbReference>
<organism evidence="5 6">
    <name type="scientific">Limosilactobacillus fermentum</name>
    <name type="common">Lactobacillus fermentum</name>
    <dbReference type="NCBI Taxonomy" id="1613"/>
    <lineage>
        <taxon>Bacteria</taxon>
        <taxon>Bacillati</taxon>
        <taxon>Bacillota</taxon>
        <taxon>Bacilli</taxon>
        <taxon>Lactobacillales</taxon>
        <taxon>Lactobacillaceae</taxon>
        <taxon>Limosilactobacillus</taxon>
    </lineage>
</organism>
<dbReference type="EMBL" id="CP121469">
    <property type="protein sequence ID" value="WFR90187.1"/>
    <property type="molecule type" value="Genomic_DNA"/>
</dbReference>
<dbReference type="InterPro" id="IPR002104">
    <property type="entry name" value="Integrase_catalytic"/>
</dbReference>
<dbReference type="Pfam" id="PF14657">
    <property type="entry name" value="Arm-DNA-bind_4"/>
    <property type="match status" value="1"/>
</dbReference>
<protein>
    <submittedName>
        <fullName evidence="5">Tyrosine-type recombinase/integrase</fullName>
    </submittedName>
</protein>
<dbReference type="CDD" id="cd01189">
    <property type="entry name" value="INT_ICEBs1_C_like"/>
    <property type="match status" value="1"/>
</dbReference>
<dbReference type="SUPFAM" id="SSF56349">
    <property type="entry name" value="DNA breaking-rejoining enzymes"/>
    <property type="match status" value="1"/>
</dbReference>
<geneLocation type="plasmid" evidence="5 6">
    <name>pMSJK0025</name>
</geneLocation>
<evidence type="ECO:0000256" key="2">
    <source>
        <dbReference type="ARBA" id="ARBA00023125"/>
    </source>
</evidence>
<dbReference type="InterPro" id="IPR013762">
    <property type="entry name" value="Integrase-like_cat_sf"/>
</dbReference>
<dbReference type="GO" id="GO:0003677">
    <property type="term" value="F:DNA binding"/>
    <property type="evidence" value="ECO:0007669"/>
    <property type="project" value="UniProtKB-KW"/>
</dbReference>
<evidence type="ECO:0000313" key="5">
    <source>
        <dbReference type="EMBL" id="WFR90187.1"/>
    </source>
</evidence>
<feature type="domain" description="Tyr recombinase" evidence="4">
    <location>
        <begin position="163"/>
        <end position="352"/>
    </location>
</feature>
<reference evidence="5" key="1">
    <citation type="submission" date="2023-04" db="EMBL/GenBank/DDBJ databases">
        <title>Genomic of Limosilactobacillus fermentum MSJK0025.</title>
        <authorList>
            <person name="Yang S."/>
        </authorList>
    </citation>
    <scope>NUCLEOTIDE SEQUENCE</scope>
    <source>
        <strain evidence="5">MSJK0025</strain>
        <plasmid evidence="5">pMSJK0025</plasmid>
    </source>
</reference>
<name>A0AAJ6D2E7_LIMFE</name>
<dbReference type="PANTHER" id="PTHR30349">
    <property type="entry name" value="PHAGE INTEGRASE-RELATED"/>
    <property type="match status" value="1"/>
</dbReference>
<dbReference type="Gene3D" id="1.10.443.10">
    <property type="entry name" value="Intergrase catalytic core"/>
    <property type="match status" value="1"/>
</dbReference>
<dbReference type="InterPro" id="IPR050090">
    <property type="entry name" value="Tyrosine_recombinase_XerCD"/>
</dbReference>
<dbReference type="GO" id="GO:0015074">
    <property type="term" value="P:DNA integration"/>
    <property type="evidence" value="ECO:0007669"/>
    <property type="project" value="InterPro"/>
</dbReference>
<dbReference type="InterPro" id="IPR010998">
    <property type="entry name" value="Integrase_recombinase_N"/>
</dbReference>
<proteinExistence type="inferred from homology"/>
<evidence type="ECO:0000259" key="4">
    <source>
        <dbReference type="PROSITE" id="PS51898"/>
    </source>
</evidence>
<dbReference type="Gene3D" id="1.10.150.130">
    <property type="match status" value="1"/>
</dbReference>
<dbReference type="Pfam" id="PF00589">
    <property type="entry name" value="Phage_integrase"/>
    <property type="match status" value="1"/>
</dbReference>
<dbReference type="Proteomes" id="UP001218104">
    <property type="component" value="Plasmid pMSJK0025"/>
</dbReference>
<comment type="similarity">
    <text evidence="1">Belongs to the 'phage' integrase family.</text>
</comment>